<organism evidence="1 2">
    <name type="scientific">Dreissena polymorpha</name>
    <name type="common">Zebra mussel</name>
    <name type="synonym">Mytilus polymorpha</name>
    <dbReference type="NCBI Taxonomy" id="45954"/>
    <lineage>
        <taxon>Eukaryota</taxon>
        <taxon>Metazoa</taxon>
        <taxon>Spiralia</taxon>
        <taxon>Lophotrochozoa</taxon>
        <taxon>Mollusca</taxon>
        <taxon>Bivalvia</taxon>
        <taxon>Autobranchia</taxon>
        <taxon>Heteroconchia</taxon>
        <taxon>Euheterodonta</taxon>
        <taxon>Imparidentia</taxon>
        <taxon>Neoheterodontei</taxon>
        <taxon>Myida</taxon>
        <taxon>Dreissenoidea</taxon>
        <taxon>Dreissenidae</taxon>
        <taxon>Dreissena</taxon>
    </lineage>
</organism>
<evidence type="ECO:0000313" key="2">
    <source>
        <dbReference type="Proteomes" id="UP000828390"/>
    </source>
</evidence>
<comment type="caution">
    <text evidence="1">The sequence shown here is derived from an EMBL/GenBank/DDBJ whole genome shotgun (WGS) entry which is preliminary data.</text>
</comment>
<protein>
    <submittedName>
        <fullName evidence="1">Uncharacterized protein</fullName>
    </submittedName>
</protein>
<reference evidence="1" key="2">
    <citation type="submission" date="2020-11" db="EMBL/GenBank/DDBJ databases">
        <authorList>
            <person name="McCartney M.A."/>
            <person name="Auch B."/>
            <person name="Kono T."/>
            <person name="Mallez S."/>
            <person name="Becker A."/>
            <person name="Gohl D.M."/>
            <person name="Silverstein K.A.T."/>
            <person name="Koren S."/>
            <person name="Bechman K.B."/>
            <person name="Herman A."/>
            <person name="Abrahante J.E."/>
            <person name="Garbe J."/>
        </authorList>
    </citation>
    <scope>NUCLEOTIDE SEQUENCE</scope>
    <source>
        <strain evidence="1">Duluth1</strain>
        <tissue evidence="1">Whole animal</tissue>
    </source>
</reference>
<gene>
    <name evidence="1" type="ORF">DPMN_010486</name>
</gene>
<keyword evidence="2" id="KW-1185">Reference proteome</keyword>
<sequence length="128" mass="14504">MFNYGHVFPPIMTILEPSRTQSVVYKIVCKLETIDTLPAYHNNNTRSNSIRYELTGTLFEHCCDNVTSRVKNTTPPGRQVFQPTGTIFKLVQDIIGTKHTKSHEDRTINVALNGTISILRSGELKRNL</sequence>
<dbReference type="EMBL" id="JAIWYP010000001">
    <property type="protein sequence ID" value="KAH3886476.1"/>
    <property type="molecule type" value="Genomic_DNA"/>
</dbReference>
<dbReference type="Proteomes" id="UP000828390">
    <property type="component" value="Unassembled WGS sequence"/>
</dbReference>
<name>A0A9D4N1L4_DREPO</name>
<proteinExistence type="predicted"/>
<dbReference type="AlphaFoldDB" id="A0A9D4N1L4"/>
<accession>A0A9D4N1L4</accession>
<reference evidence="1" key="1">
    <citation type="journal article" date="2019" name="bioRxiv">
        <title>The Genome of the Zebra Mussel, Dreissena polymorpha: A Resource for Invasive Species Research.</title>
        <authorList>
            <person name="McCartney M.A."/>
            <person name="Auch B."/>
            <person name="Kono T."/>
            <person name="Mallez S."/>
            <person name="Zhang Y."/>
            <person name="Obille A."/>
            <person name="Becker A."/>
            <person name="Abrahante J.E."/>
            <person name="Garbe J."/>
            <person name="Badalamenti J.P."/>
            <person name="Herman A."/>
            <person name="Mangelson H."/>
            <person name="Liachko I."/>
            <person name="Sullivan S."/>
            <person name="Sone E.D."/>
            <person name="Koren S."/>
            <person name="Silverstein K.A.T."/>
            <person name="Beckman K.B."/>
            <person name="Gohl D.M."/>
        </authorList>
    </citation>
    <scope>NUCLEOTIDE SEQUENCE</scope>
    <source>
        <strain evidence="1">Duluth1</strain>
        <tissue evidence="1">Whole animal</tissue>
    </source>
</reference>
<evidence type="ECO:0000313" key="1">
    <source>
        <dbReference type="EMBL" id="KAH3886476.1"/>
    </source>
</evidence>